<dbReference type="FunFam" id="1.10.10.10:FF:000118">
    <property type="entry name" value="40S ribosomal protein S19"/>
    <property type="match status" value="1"/>
</dbReference>
<dbReference type="InterPro" id="IPR036388">
    <property type="entry name" value="WH-like_DNA-bd_sf"/>
</dbReference>
<dbReference type="AlphaFoldDB" id="A0A6G0YXU9"/>
<dbReference type="InterPro" id="IPR001266">
    <property type="entry name" value="Ribosomal_eS19"/>
</dbReference>
<dbReference type="OrthoDB" id="428974at2759"/>
<dbReference type="PANTHER" id="PTHR11710">
    <property type="entry name" value="40S RIBOSOMAL PROTEIN S19"/>
    <property type="match status" value="1"/>
</dbReference>
<organism evidence="4 5">
    <name type="scientific">Aphis craccivora</name>
    <name type="common">Cowpea aphid</name>
    <dbReference type="NCBI Taxonomy" id="307492"/>
    <lineage>
        <taxon>Eukaryota</taxon>
        <taxon>Metazoa</taxon>
        <taxon>Ecdysozoa</taxon>
        <taxon>Arthropoda</taxon>
        <taxon>Hexapoda</taxon>
        <taxon>Insecta</taxon>
        <taxon>Pterygota</taxon>
        <taxon>Neoptera</taxon>
        <taxon>Paraneoptera</taxon>
        <taxon>Hemiptera</taxon>
        <taxon>Sternorrhyncha</taxon>
        <taxon>Aphidomorpha</taxon>
        <taxon>Aphidoidea</taxon>
        <taxon>Aphididae</taxon>
        <taxon>Aphidini</taxon>
        <taxon>Aphis</taxon>
        <taxon>Aphis</taxon>
    </lineage>
</organism>
<dbReference type="GO" id="GO:0002181">
    <property type="term" value="P:cytoplasmic translation"/>
    <property type="evidence" value="ECO:0007669"/>
    <property type="project" value="UniProtKB-ARBA"/>
</dbReference>
<keyword evidence="3" id="KW-0687">Ribonucleoprotein</keyword>
<dbReference type="PANTHER" id="PTHR11710:SF0">
    <property type="entry name" value="40S RIBOSOMAL PROTEIN S19"/>
    <property type="match status" value="1"/>
</dbReference>
<evidence type="ECO:0000256" key="1">
    <source>
        <dbReference type="ARBA" id="ARBA00010014"/>
    </source>
</evidence>
<sequence length="298" mass="33412">MSSITLKDVDQHKFVASFSAFLKKSGKLKAPEWVDLVKNGKFNELAPYDEDWYYTRCAATLRHIYFRSPVGVGSLTKIFGGNVDPIISRCYGFTNDLGFKLYSNLDPGLHIEMASCKALRMLGIIMRLSKDLHLTSSLKVLYCSLVRPIIEYGAIIWDPHTADNACQVERVQLSSCIKCPPHDYSPVAIQLNLVSLAKRRHIMGSKFLNGLLDARKRNGVRPSHFCRSSSGIARKVLQSLEQMKLIEKVENNNGRRLTSQGRRDLDRIAAQVKQAKKKKQALLAAESAGFSVLIPKTD</sequence>
<dbReference type="Proteomes" id="UP000478052">
    <property type="component" value="Unassembled WGS sequence"/>
</dbReference>
<dbReference type="GO" id="GO:0000028">
    <property type="term" value="P:ribosomal small subunit assembly"/>
    <property type="evidence" value="ECO:0007669"/>
    <property type="project" value="TreeGrafter"/>
</dbReference>
<evidence type="ECO:0000313" key="5">
    <source>
        <dbReference type="Proteomes" id="UP000478052"/>
    </source>
</evidence>
<keyword evidence="2 4" id="KW-0689">Ribosomal protein</keyword>
<dbReference type="EMBL" id="VUJU01002066">
    <property type="protein sequence ID" value="KAF0762706.1"/>
    <property type="molecule type" value="Genomic_DNA"/>
</dbReference>
<gene>
    <name evidence="4" type="ORF">FWK35_00010360</name>
</gene>
<name>A0A6G0YXU9_APHCR</name>
<dbReference type="GO" id="GO:0003735">
    <property type="term" value="F:structural constituent of ribosome"/>
    <property type="evidence" value="ECO:0007669"/>
    <property type="project" value="InterPro"/>
</dbReference>
<evidence type="ECO:0000256" key="2">
    <source>
        <dbReference type="ARBA" id="ARBA00022980"/>
    </source>
</evidence>
<dbReference type="Gene3D" id="1.10.10.10">
    <property type="entry name" value="Winged helix-like DNA-binding domain superfamily/Winged helix DNA-binding domain"/>
    <property type="match status" value="2"/>
</dbReference>
<dbReference type="PROSITE" id="PS00628">
    <property type="entry name" value="RIBOSOMAL_S19E"/>
    <property type="match status" value="1"/>
</dbReference>
<reference evidence="4 5" key="1">
    <citation type="submission" date="2019-08" db="EMBL/GenBank/DDBJ databases">
        <title>Whole genome of Aphis craccivora.</title>
        <authorList>
            <person name="Voronova N.V."/>
            <person name="Shulinski R.S."/>
            <person name="Bandarenka Y.V."/>
            <person name="Zhorov D.G."/>
            <person name="Warner D."/>
        </authorList>
    </citation>
    <scope>NUCLEOTIDE SEQUENCE [LARGE SCALE GENOMIC DNA]</scope>
    <source>
        <strain evidence="4">180601</strain>
        <tissue evidence="4">Whole Body</tissue>
    </source>
</reference>
<dbReference type="SUPFAM" id="SSF46785">
    <property type="entry name" value="Winged helix' DNA-binding domain"/>
    <property type="match status" value="2"/>
</dbReference>
<keyword evidence="5" id="KW-1185">Reference proteome</keyword>
<protein>
    <submittedName>
        <fullName evidence="4">Ribosomal protein S19e-like</fullName>
    </submittedName>
</protein>
<dbReference type="InterPro" id="IPR036390">
    <property type="entry name" value="WH_DNA-bd_sf"/>
</dbReference>
<dbReference type="Pfam" id="PF01090">
    <property type="entry name" value="Ribosomal_S19e"/>
    <property type="match status" value="2"/>
</dbReference>
<evidence type="ECO:0000313" key="4">
    <source>
        <dbReference type="EMBL" id="KAF0762706.1"/>
    </source>
</evidence>
<comment type="similarity">
    <text evidence="1">Belongs to the eukaryotic ribosomal protein eS19 family.</text>
</comment>
<accession>A0A6G0YXU9</accession>
<proteinExistence type="inferred from homology"/>
<dbReference type="SMART" id="SM01413">
    <property type="entry name" value="Ribosomal_S19e"/>
    <property type="match status" value="2"/>
</dbReference>
<comment type="caution">
    <text evidence="4">The sequence shown here is derived from an EMBL/GenBank/DDBJ whole genome shotgun (WGS) entry which is preliminary data.</text>
</comment>
<dbReference type="GO" id="GO:0022627">
    <property type="term" value="C:cytosolic small ribosomal subunit"/>
    <property type="evidence" value="ECO:0007669"/>
    <property type="project" value="TreeGrafter"/>
</dbReference>
<dbReference type="InterPro" id="IPR018277">
    <property type="entry name" value="Ribosomal_eS19_CS"/>
</dbReference>
<dbReference type="GO" id="GO:0003723">
    <property type="term" value="F:RNA binding"/>
    <property type="evidence" value="ECO:0007669"/>
    <property type="project" value="TreeGrafter"/>
</dbReference>
<evidence type="ECO:0000256" key="3">
    <source>
        <dbReference type="ARBA" id="ARBA00023274"/>
    </source>
</evidence>